<reference evidence="4" key="1">
    <citation type="journal article" date="2019" name="Int. J. Syst. Evol. Microbiol.">
        <title>The Global Catalogue of Microorganisms (GCM) 10K type strain sequencing project: providing services to taxonomists for standard genome sequencing and annotation.</title>
        <authorList>
            <consortium name="The Broad Institute Genomics Platform"/>
            <consortium name="The Broad Institute Genome Sequencing Center for Infectious Disease"/>
            <person name="Wu L."/>
            <person name="Ma J."/>
        </authorList>
    </citation>
    <scope>NUCLEOTIDE SEQUENCE [LARGE SCALE GENOMIC DNA]</scope>
    <source>
        <strain evidence="4">CGMCC 4.7181</strain>
    </source>
</reference>
<accession>A0ABQ2MX94</accession>
<dbReference type="Pfam" id="PF01478">
    <property type="entry name" value="Peptidase_A24"/>
    <property type="match status" value="1"/>
</dbReference>
<keyword evidence="1" id="KW-0812">Transmembrane</keyword>
<feature type="transmembrane region" description="Helical" evidence="1">
    <location>
        <begin position="34"/>
        <end position="53"/>
    </location>
</feature>
<feature type="domain" description="Prepilin type IV endopeptidase peptidase" evidence="2">
    <location>
        <begin position="14"/>
        <end position="117"/>
    </location>
</feature>
<keyword evidence="1" id="KW-1133">Transmembrane helix</keyword>
<evidence type="ECO:0000256" key="1">
    <source>
        <dbReference type="SAM" id="Phobius"/>
    </source>
</evidence>
<organism evidence="3 4">
    <name type="scientific">Microbacterium nanhaiense</name>
    <dbReference type="NCBI Taxonomy" id="1301026"/>
    <lineage>
        <taxon>Bacteria</taxon>
        <taxon>Bacillati</taxon>
        <taxon>Actinomycetota</taxon>
        <taxon>Actinomycetes</taxon>
        <taxon>Micrococcales</taxon>
        <taxon>Microbacteriaceae</taxon>
        <taxon>Microbacterium</taxon>
    </lineage>
</organism>
<feature type="transmembrane region" description="Helical" evidence="1">
    <location>
        <begin position="135"/>
        <end position="153"/>
    </location>
</feature>
<feature type="transmembrane region" description="Helical" evidence="1">
    <location>
        <begin position="6"/>
        <end position="22"/>
    </location>
</feature>
<feature type="transmembrane region" description="Helical" evidence="1">
    <location>
        <begin position="107"/>
        <end position="128"/>
    </location>
</feature>
<proteinExistence type="predicted"/>
<sequence>MTDALMIAAQAGFVVMGVWVTHVDIHEHRIPNRLVVTLAGLLLALCAAASVAGGSIAPLGRAAAGAVLLGGVYGILRAASRGALGGGDVKLAVPVGFLLAWDGWAPLLVGSGLAFVIGGIWSTALLLARLGTASTAVAFGPFMVLGAVLGLAIT</sequence>
<keyword evidence="4" id="KW-1185">Reference proteome</keyword>
<dbReference type="Proteomes" id="UP000638043">
    <property type="component" value="Unassembled WGS sequence"/>
</dbReference>
<evidence type="ECO:0000313" key="4">
    <source>
        <dbReference type="Proteomes" id="UP000638043"/>
    </source>
</evidence>
<dbReference type="InterPro" id="IPR000045">
    <property type="entry name" value="Prepilin_IV_endopep_pep"/>
</dbReference>
<dbReference type="RefSeq" id="WP_188699974.1">
    <property type="nucleotide sequence ID" value="NZ_BMMQ01000002.1"/>
</dbReference>
<comment type="caution">
    <text evidence="3">The sequence shown here is derived from an EMBL/GenBank/DDBJ whole genome shotgun (WGS) entry which is preliminary data.</text>
</comment>
<protein>
    <recommendedName>
        <fullName evidence="2">Prepilin type IV endopeptidase peptidase domain-containing protein</fullName>
    </recommendedName>
</protein>
<dbReference type="Gene3D" id="1.20.120.1220">
    <property type="match status" value="1"/>
</dbReference>
<evidence type="ECO:0000313" key="3">
    <source>
        <dbReference type="EMBL" id="GGO60621.1"/>
    </source>
</evidence>
<dbReference type="EMBL" id="BMMQ01000002">
    <property type="protein sequence ID" value="GGO60621.1"/>
    <property type="molecule type" value="Genomic_DNA"/>
</dbReference>
<gene>
    <name evidence="3" type="ORF">GCM10010910_06490</name>
</gene>
<keyword evidence="1" id="KW-0472">Membrane</keyword>
<name>A0ABQ2MX94_9MICO</name>
<evidence type="ECO:0000259" key="2">
    <source>
        <dbReference type="Pfam" id="PF01478"/>
    </source>
</evidence>